<gene>
    <name evidence="1" type="ORF">CTI12_AA534210</name>
</gene>
<dbReference type="OrthoDB" id="10253744at2759"/>
<organism evidence="1 2">
    <name type="scientific">Artemisia annua</name>
    <name type="common">Sweet wormwood</name>
    <dbReference type="NCBI Taxonomy" id="35608"/>
    <lineage>
        <taxon>Eukaryota</taxon>
        <taxon>Viridiplantae</taxon>
        <taxon>Streptophyta</taxon>
        <taxon>Embryophyta</taxon>
        <taxon>Tracheophyta</taxon>
        <taxon>Spermatophyta</taxon>
        <taxon>Magnoliopsida</taxon>
        <taxon>eudicotyledons</taxon>
        <taxon>Gunneridae</taxon>
        <taxon>Pentapetalae</taxon>
        <taxon>asterids</taxon>
        <taxon>campanulids</taxon>
        <taxon>Asterales</taxon>
        <taxon>Asteraceae</taxon>
        <taxon>Asteroideae</taxon>
        <taxon>Anthemideae</taxon>
        <taxon>Artemisiinae</taxon>
        <taxon>Artemisia</taxon>
    </lineage>
</organism>
<dbReference type="Pfam" id="PF06999">
    <property type="entry name" value="Suc_Fer-like"/>
    <property type="match status" value="1"/>
</dbReference>
<dbReference type="InterPro" id="IPR036249">
    <property type="entry name" value="Thioredoxin-like_sf"/>
</dbReference>
<reference evidence="1 2" key="1">
    <citation type="journal article" date="2018" name="Mol. Plant">
        <title>The genome of Artemisia annua provides insight into the evolution of Asteraceae family and artemisinin biosynthesis.</title>
        <authorList>
            <person name="Shen Q."/>
            <person name="Zhang L."/>
            <person name="Liao Z."/>
            <person name="Wang S."/>
            <person name="Yan T."/>
            <person name="Shi P."/>
            <person name="Liu M."/>
            <person name="Fu X."/>
            <person name="Pan Q."/>
            <person name="Wang Y."/>
            <person name="Lv Z."/>
            <person name="Lu X."/>
            <person name="Zhang F."/>
            <person name="Jiang W."/>
            <person name="Ma Y."/>
            <person name="Chen M."/>
            <person name="Hao X."/>
            <person name="Li L."/>
            <person name="Tang Y."/>
            <person name="Lv G."/>
            <person name="Zhou Y."/>
            <person name="Sun X."/>
            <person name="Brodelius P.E."/>
            <person name="Rose J.K.C."/>
            <person name="Tang K."/>
        </authorList>
    </citation>
    <scope>NUCLEOTIDE SEQUENCE [LARGE SCALE GENOMIC DNA]</scope>
    <source>
        <strain evidence="2">cv. Huhao1</strain>
        <tissue evidence="1">Leaf</tissue>
    </source>
</reference>
<protein>
    <submittedName>
        <fullName evidence="1">Sucrase/ferredoxin-like family protein</fullName>
    </submittedName>
</protein>
<dbReference type="PANTHER" id="PTHR31902:SF10">
    <property type="entry name" value="SUCRASE_FERREDOXIN-LIKE FAMILY PROTEIN"/>
    <property type="match status" value="1"/>
</dbReference>
<evidence type="ECO:0000313" key="1">
    <source>
        <dbReference type="EMBL" id="PWA43587.1"/>
    </source>
</evidence>
<keyword evidence="2" id="KW-1185">Reference proteome</keyword>
<dbReference type="AlphaFoldDB" id="A0A2U1L3L7"/>
<dbReference type="SUPFAM" id="SSF52833">
    <property type="entry name" value="Thioredoxin-like"/>
    <property type="match status" value="1"/>
</dbReference>
<proteinExistence type="predicted"/>
<name>A0A2U1L3L7_ARTAN</name>
<dbReference type="CDD" id="cd03062">
    <property type="entry name" value="TRX_Fd_Sucrase"/>
    <property type="match status" value="1"/>
</dbReference>
<comment type="caution">
    <text evidence="1">The sequence shown here is derived from an EMBL/GenBank/DDBJ whole genome shotgun (WGS) entry which is preliminary data.</text>
</comment>
<dbReference type="FunFam" id="3.40.30.10:FF:000213">
    <property type="entry name" value="APD1p protein"/>
    <property type="match status" value="1"/>
</dbReference>
<evidence type="ECO:0000313" key="2">
    <source>
        <dbReference type="Proteomes" id="UP000245207"/>
    </source>
</evidence>
<dbReference type="InterPro" id="IPR009737">
    <property type="entry name" value="Aim32/Apd1-like"/>
</dbReference>
<dbReference type="Gene3D" id="3.40.30.10">
    <property type="entry name" value="Glutaredoxin"/>
    <property type="match status" value="2"/>
</dbReference>
<dbReference type="PANTHER" id="PTHR31902">
    <property type="entry name" value="ACTIN PATCHES DISTAL PROTEIN 1"/>
    <property type="match status" value="1"/>
</dbReference>
<dbReference type="EMBL" id="PKPP01011744">
    <property type="protein sequence ID" value="PWA43587.1"/>
    <property type="molecule type" value="Genomic_DNA"/>
</dbReference>
<sequence length="262" mass="29199">MSTLPENDENVKYGFQRADMQSEKLAGTAIAYDRHVILCYKKHDAWPSRVESSEAHPLPKALAGALRARKNDIPVKTLLTICEGGEGEGSELCDGDVLLFPEMIKYRGLKESDIKSFVEEVIVNRKPWSAGIQETMTGSHVFVCSHSSRDKRCGYCGPILIKKFKEEAELRGLENVSVTACSHVGGHKYAGNLIIYSVRDTKVSGHWYGYVTPNDVPELLDNHIGKGEIIDRIWRYHPSILQLSFAQLAVYCLSIVCSMPPS</sequence>
<dbReference type="Proteomes" id="UP000245207">
    <property type="component" value="Unassembled WGS sequence"/>
</dbReference>
<accession>A0A2U1L3L7</accession>